<dbReference type="InterPro" id="IPR006551">
    <property type="entry name" value="Polynucleotide_phosphatase"/>
</dbReference>
<dbReference type="Pfam" id="PF14716">
    <property type="entry name" value="HHH_8"/>
    <property type="match status" value="1"/>
</dbReference>
<feature type="non-terminal residue" evidence="3">
    <location>
        <position position="1"/>
    </location>
</feature>
<name>A0A8J4BEI5_9CHLO</name>
<dbReference type="InterPro" id="IPR006549">
    <property type="entry name" value="HAD-SF_hydro_IIIA"/>
</dbReference>
<dbReference type="SUPFAM" id="SSF47802">
    <property type="entry name" value="DNA polymerase beta, N-terminal domain-like"/>
    <property type="match status" value="1"/>
</dbReference>
<sequence>HARMLGGLKPLICRYSSVSRPLTRFSASLPAFRPLCQGAMSGRPKRAPKRSRKYSDEEELDDDLLSEEEVPLDEDSEEEQKPKKKAKAPPKPKKQAAPPSRNASGWSVEPPSLLYKTYGNPRPNTKIAAVDLDGTLVNTKSTAQFPKDEFDYKWFNKSTPNVIRGYHESGHKVVIFTNQGGIKSALTGKMAEKVKGRIDAVVAELGIPVQVFASTMDDQYRKPQTGMWEFFCQGHNGGLKPDLAKSFYVGDAAGRPGDFADSDKVFAAAVGIRFRLPDEEFGEMDGKRPLPAGVMKKNKSEGGRLVAVNLDNSGLVDVFSQMAEKFFEDAKIDSKAKFKAISSNKVAAVLADFPDKITTTNLKEVGKLQGVGKGSLAKIQEFLETGTVSELSGVDDLAGVGKAAPQFKDAGKEMANKFM</sequence>
<evidence type="ECO:0000313" key="3">
    <source>
        <dbReference type="EMBL" id="GIL59084.1"/>
    </source>
</evidence>
<feature type="compositionally biased region" description="Basic residues" evidence="1">
    <location>
        <begin position="82"/>
        <end position="94"/>
    </location>
</feature>
<dbReference type="PANTHER" id="PTHR12083">
    <property type="entry name" value="BIFUNCTIONAL POLYNUCLEOTIDE PHOSPHATASE/KINASE"/>
    <property type="match status" value="1"/>
</dbReference>
<dbReference type="InterPro" id="IPR023214">
    <property type="entry name" value="HAD_sf"/>
</dbReference>
<dbReference type="GO" id="GO:0006281">
    <property type="term" value="P:DNA repair"/>
    <property type="evidence" value="ECO:0007669"/>
    <property type="project" value="TreeGrafter"/>
</dbReference>
<protein>
    <recommendedName>
        <fullName evidence="2">Crossover junction endonuclease MUS81-like HHH domain-containing protein</fullName>
    </recommendedName>
</protein>
<dbReference type="EMBL" id="BNCO01000033">
    <property type="protein sequence ID" value="GIL59084.1"/>
    <property type="molecule type" value="Genomic_DNA"/>
</dbReference>
<organism evidence="3 4">
    <name type="scientific">Volvox africanus</name>
    <dbReference type="NCBI Taxonomy" id="51714"/>
    <lineage>
        <taxon>Eukaryota</taxon>
        <taxon>Viridiplantae</taxon>
        <taxon>Chlorophyta</taxon>
        <taxon>core chlorophytes</taxon>
        <taxon>Chlorophyceae</taxon>
        <taxon>CS clade</taxon>
        <taxon>Chlamydomonadales</taxon>
        <taxon>Volvocaceae</taxon>
        <taxon>Volvox</taxon>
    </lineage>
</organism>
<dbReference type="PANTHER" id="PTHR12083:SF9">
    <property type="entry name" value="BIFUNCTIONAL POLYNUCLEOTIDE PHOSPHATASE_KINASE"/>
    <property type="match status" value="1"/>
</dbReference>
<proteinExistence type="predicted"/>
<dbReference type="AlphaFoldDB" id="A0A8J4BEI5"/>
<dbReference type="GO" id="GO:0003690">
    <property type="term" value="F:double-stranded DNA binding"/>
    <property type="evidence" value="ECO:0007669"/>
    <property type="project" value="TreeGrafter"/>
</dbReference>
<dbReference type="GO" id="GO:0046404">
    <property type="term" value="F:ATP-dependent polydeoxyribonucleotide 5'-hydroxyl-kinase activity"/>
    <property type="evidence" value="ECO:0007669"/>
    <property type="project" value="TreeGrafter"/>
</dbReference>
<dbReference type="InterPro" id="IPR027421">
    <property type="entry name" value="DNA_pol_lamdba_lyase_dom_sf"/>
</dbReference>
<dbReference type="NCBIfam" id="TIGR01662">
    <property type="entry name" value="HAD-SF-IIIA"/>
    <property type="match status" value="1"/>
</dbReference>
<dbReference type="GO" id="GO:0046403">
    <property type="term" value="F:polynucleotide 3'-phosphatase activity"/>
    <property type="evidence" value="ECO:0007669"/>
    <property type="project" value="TreeGrafter"/>
</dbReference>
<dbReference type="Pfam" id="PF08645">
    <property type="entry name" value="PNK3P"/>
    <property type="match status" value="1"/>
</dbReference>
<dbReference type="SUPFAM" id="SSF56784">
    <property type="entry name" value="HAD-like"/>
    <property type="match status" value="1"/>
</dbReference>
<dbReference type="InterPro" id="IPR010996">
    <property type="entry name" value="HHH_MUS81"/>
</dbReference>
<dbReference type="NCBIfam" id="TIGR01664">
    <property type="entry name" value="DNA-3'-Pase"/>
    <property type="match status" value="1"/>
</dbReference>
<dbReference type="Gene3D" id="3.40.50.1000">
    <property type="entry name" value="HAD superfamily/HAD-like"/>
    <property type="match status" value="1"/>
</dbReference>
<accession>A0A8J4BEI5</accession>
<reference evidence="3" key="1">
    <citation type="journal article" date="2021" name="Proc. Natl. Acad. Sci. U.S.A.">
        <title>Three genomes in the algal genus Volvox reveal the fate of a haploid sex-determining region after a transition to homothallism.</title>
        <authorList>
            <person name="Yamamoto K."/>
            <person name="Hamaji T."/>
            <person name="Kawai-Toyooka H."/>
            <person name="Matsuzaki R."/>
            <person name="Takahashi F."/>
            <person name="Nishimura Y."/>
            <person name="Kawachi M."/>
            <person name="Noguchi H."/>
            <person name="Minakuchi Y."/>
            <person name="Umen J.G."/>
            <person name="Toyoda A."/>
            <person name="Nozaki H."/>
        </authorList>
    </citation>
    <scope>NUCLEOTIDE SEQUENCE</scope>
    <source>
        <strain evidence="3">NIES-3780</strain>
    </source>
</reference>
<keyword evidence="4" id="KW-1185">Reference proteome</keyword>
<feature type="region of interest" description="Disordered" evidence="1">
    <location>
        <begin position="35"/>
        <end position="110"/>
    </location>
</feature>
<evidence type="ECO:0000259" key="2">
    <source>
        <dbReference type="Pfam" id="PF14716"/>
    </source>
</evidence>
<evidence type="ECO:0000313" key="4">
    <source>
        <dbReference type="Proteomes" id="UP000747399"/>
    </source>
</evidence>
<gene>
    <name evidence="3" type="ORF">Vafri_14033</name>
</gene>
<dbReference type="Proteomes" id="UP000747399">
    <property type="component" value="Unassembled WGS sequence"/>
</dbReference>
<dbReference type="Gene3D" id="1.10.150.110">
    <property type="entry name" value="DNA polymerase beta, N-terminal domain-like"/>
    <property type="match status" value="1"/>
</dbReference>
<feature type="compositionally biased region" description="Acidic residues" evidence="1">
    <location>
        <begin position="56"/>
        <end position="78"/>
    </location>
</feature>
<dbReference type="InterPro" id="IPR036412">
    <property type="entry name" value="HAD-like_sf"/>
</dbReference>
<feature type="compositionally biased region" description="Basic residues" evidence="1">
    <location>
        <begin position="43"/>
        <end position="52"/>
    </location>
</feature>
<dbReference type="InterPro" id="IPR013954">
    <property type="entry name" value="PNK3P"/>
</dbReference>
<comment type="caution">
    <text evidence="3">The sequence shown here is derived from an EMBL/GenBank/DDBJ whole genome shotgun (WGS) entry which is preliminary data.</text>
</comment>
<evidence type="ECO:0000256" key="1">
    <source>
        <dbReference type="SAM" id="MobiDB-lite"/>
    </source>
</evidence>
<feature type="domain" description="Crossover junction endonuclease MUS81-like HHH" evidence="2">
    <location>
        <begin position="312"/>
        <end position="387"/>
    </location>
</feature>